<reference evidence="1 2" key="1">
    <citation type="submission" date="2018-05" db="EMBL/GenBank/DDBJ databases">
        <title>Genomic Encyclopedia of Type Strains, Phase IV (KMG-IV): sequencing the most valuable type-strain genomes for metagenomic binning, comparative biology and taxonomic classification.</title>
        <authorList>
            <person name="Goeker M."/>
        </authorList>
    </citation>
    <scope>NUCLEOTIDE SEQUENCE [LARGE SCALE GENOMIC DNA]</scope>
    <source>
        <strain evidence="1 2">DSM 28556</strain>
    </source>
</reference>
<comment type="caution">
    <text evidence="1">The sequence shown here is derived from an EMBL/GenBank/DDBJ whole genome shotgun (WGS) entry which is preliminary data.</text>
</comment>
<dbReference type="Pfam" id="PF07799">
    <property type="entry name" value="DUF1643"/>
    <property type="match status" value="1"/>
</dbReference>
<gene>
    <name evidence="1" type="ORF">DFR56_1204</name>
</gene>
<dbReference type="OrthoDB" id="9807577at2"/>
<dbReference type="RefSeq" id="WP_110397199.1">
    <property type="nucleotide sequence ID" value="NZ_JBHUHB010000001.1"/>
</dbReference>
<sequence length="131" mass="15336">MIKFIETTIKSTAVMSDNNLYRYQLTRTWASEKLKVTVIMLNPSTANILKTDRTVMNVDNFLIDKNKFGSMTIVNLFAYMTTNPALLSQRDEAYESLNNKYLINAFDESDIIIIAWTRNNFIKEKEKWVDY</sequence>
<dbReference type="Proteomes" id="UP000247978">
    <property type="component" value="Unassembled WGS sequence"/>
</dbReference>
<evidence type="ECO:0000313" key="2">
    <source>
        <dbReference type="Proteomes" id="UP000247978"/>
    </source>
</evidence>
<dbReference type="AlphaFoldDB" id="A0A2V3VL51"/>
<organism evidence="1 2">
    <name type="scientific">Pseudogracilibacillus auburnensis</name>
    <dbReference type="NCBI Taxonomy" id="1494959"/>
    <lineage>
        <taxon>Bacteria</taxon>
        <taxon>Bacillati</taxon>
        <taxon>Bacillota</taxon>
        <taxon>Bacilli</taxon>
        <taxon>Bacillales</taxon>
        <taxon>Bacillaceae</taxon>
        <taxon>Pseudogracilibacillus</taxon>
    </lineage>
</organism>
<proteinExistence type="predicted"/>
<keyword evidence="2" id="KW-1185">Reference proteome</keyword>
<dbReference type="InterPro" id="IPR012441">
    <property type="entry name" value="DUF1643"/>
</dbReference>
<protein>
    <submittedName>
        <fullName evidence="1">Uncharacterized protein DUF1643</fullName>
    </submittedName>
</protein>
<name>A0A2V3VL51_9BACI</name>
<evidence type="ECO:0000313" key="1">
    <source>
        <dbReference type="EMBL" id="PXW81631.1"/>
    </source>
</evidence>
<dbReference type="EMBL" id="QJJQ01000020">
    <property type="protein sequence ID" value="PXW81631.1"/>
    <property type="molecule type" value="Genomic_DNA"/>
</dbReference>
<accession>A0A2V3VL51</accession>